<dbReference type="Pfam" id="PF13853">
    <property type="entry name" value="7tm_4"/>
    <property type="match status" value="1"/>
</dbReference>
<feature type="transmembrane region" description="Helical" evidence="12">
    <location>
        <begin position="20"/>
        <end position="46"/>
    </location>
</feature>
<evidence type="ECO:0000256" key="8">
    <source>
        <dbReference type="ARBA" id="ARBA00023136"/>
    </source>
</evidence>
<dbReference type="SMART" id="SM01381">
    <property type="entry name" value="7TM_GPCR_Srsx"/>
    <property type="match status" value="1"/>
</dbReference>
<dbReference type="PRINTS" id="PR00237">
    <property type="entry name" value="GPCRRHODOPSN"/>
</dbReference>
<dbReference type="CDD" id="cd15915">
    <property type="entry name" value="7tmA_OR12D-like"/>
    <property type="match status" value="1"/>
</dbReference>
<protein>
    <recommendedName>
        <fullName evidence="12">Olfactory receptor</fullName>
    </recommendedName>
</protein>
<dbReference type="InterPro" id="IPR017452">
    <property type="entry name" value="GPCR_Rhodpsn_7TM"/>
</dbReference>
<evidence type="ECO:0000313" key="14">
    <source>
        <dbReference type="EMBL" id="KAG8449821.1"/>
    </source>
</evidence>
<keyword evidence="9 11" id="KW-0675">Receptor</keyword>
<comment type="caution">
    <text evidence="14">The sequence shown here is derived from an EMBL/GenBank/DDBJ whole genome shotgun (WGS) entry which is preliminary data.</text>
</comment>
<dbReference type="GO" id="GO:0004930">
    <property type="term" value="F:G protein-coupled receptor activity"/>
    <property type="evidence" value="ECO:0007669"/>
    <property type="project" value="UniProtKB-KW"/>
</dbReference>
<comment type="subcellular location">
    <subcellularLocation>
        <location evidence="1 12">Cell membrane</location>
        <topology evidence="1 12">Multi-pass membrane protein</topology>
    </subcellularLocation>
</comment>
<evidence type="ECO:0000256" key="1">
    <source>
        <dbReference type="ARBA" id="ARBA00004651"/>
    </source>
</evidence>
<dbReference type="AlphaFoldDB" id="A0A8T2K5B7"/>
<dbReference type="GO" id="GO:0005886">
    <property type="term" value="C:plasma membrane"/>
    <property type="evidence" value="ECO:0007669"/>
    <property type="project" value="UniProtKB-SubCell"/>
</dbReference>
<keyword evidence="5 12" id="KW-0552">Olfaction</keyword>
<evidence type="ECO:0000256" key="3">
    <source>
        <dbReference type="ARBA" id="ARBA00022606"/>
    </source>
</evidence>
<feature type="transmembrane region" description="Helical" evidence="12">
    <location>
        <begin position="136"/>
        <end position="157"/>
    </location>
</feature>
<feature type="transmembrane region" description="Helical" evidence="12">
    <location>
        <begin position="233"/>
        <end position="255"/>
    </location>
</feature>
<name>A0A8T2K5B7_9PIPI</name>
<keyword evidence="4 11" id="KW-0812">Transmembrane</keyword>
<comment type="similarity">
    <text evidence="11">Belongs to the G-protein coupled receptor 1 family.</text>
</comment>
<dbReference type="GO" id="GO:0004984">
    <property type="term" value="F:olfactory receptor activity"/>
    <property type="evidence" value="ECO:0007669"/>
    <property type="project" value="InterPro"/>
</dbReference>
<keyword evidence="6 12" id="KW-1133">Transmembrane helix</keyword>
<dbReference type="InterPro" id="IPR000725">
    <property type="entry name" value="Olfact_rcpt"/>
</dbReference>
<evidence type="ECO:0000256" key="12">
    <source>
        <dbReference type="RuleBase" id="RU363047"/>
    </source>
</evidence>
<evidence type="ECO:0000259" key="13">
    <source>
        <dbReference type="PROSITE" id="PS50262"/>
    </source>
</evidence>
<dbReference type="FunFam" id="1.20.1070.10:FF:000001">
    <property type="entry name" value="Olfactory receptor"/>
    <property type="match status" value="1"/>
</dbReference>
<dbReference type="InterPro" id="IPR000276">
    <property type="entry name" value="GPCR_Rhodpsn"/>
</dbReference>
<dbReference type="Gene3D" id="1.20.1070.10">
    <property type="entry name" value="Rhodopsin 7-helix transmembrane proteins"/>
    <property type="match status" value="1"/>
</dbReference>
<evidence type="ECO:0000256" key="7">
    <source>
        <dbReference type="ARBA" id="ARBA00023040"/>
    </source>
</evidence>
<dbReference type="PANTHER" id="PTHR26452">
    <property type="entry name" value="OLFACTORY RECEPTOR"/>
    <property type="match status" value="1"/>
</dbReference>
<dbReference type="Proteomes" id="UP000812440">
    <property type="component" value="Chromosome 8_10"/>
</dbReference>
<keyword evidence="10 11" id="KW-0807">Transducer</keyword>
<evidence type="ECO:0000256" key="11">
    <source>
        <dbReference type="RuleBase" id="RU000688"/>
    </source>
</evidence>
<dbReference type="EMBL" id="JAACNH010000003">
    <property type="protein sequence ID" value="KAG8449821.1"/>
    <property type="molecule type" value="Genomic_DNA"/>
</dbReference>
<gene>
    <name evidence="14" type="ORF">GDO86_016478</name>
</gene>
<keyword evidence="3 12" id="KW-0716">Sensory transduction</keyword>
<feature type="domain" description="G-protein coupled receptors family 1 profile" evidence="13">
    <location>
        <begin position="36"/>
        <end position="285"/>
    </location>
</feature>
<evidence type="ECO:0000256" key="5">
    <source>
        <dbReference type="ARBA" id="ARBA00022725"/>
    </source>
</evidence>
<dbReference type="InterPro" id="IPR050516">
    <property type="entry name" value="Olfactory_GPCR"/>
</dbReference>
<organism evidence="14 15">
    <name type="scientific">Hymenochirus boettgeri</name>
    <name type="common">Congo dwarf clawed frog</name>
    <dbReference type="NCBI Taxonomy" id="247094"/>
    <lineage>
        <taxon>Eukaryota</taxon>
        <taxon>Metazoa</taxon>
        <taxon>Chordata</taxon>
        <taxon>Craniata</taxon>
        <taxon>Vertebrata</taxon>
        <taxon>Euteleostomi</taxon>
        <taxon>Amphibia</taxon>
        <taxon>Batrachia</taxon>
        <taxon>Anura</taxon>
        <taxon>Pipoidea</taxon>
        <taxon>Pipidae</taxon>
        <taxon>Pipinae</taxon>
        <taxon>Hymenochirus</taxon>
    </lineage>
</organism>
<dbReference type="PRINTS" id="PR00245">
    <property type="entry name" value="OLFACTORYR"/>
</dbReference>
<evidence type="ECO:0000256" key="2">
    <source>
        <dbReference type="ARBA" id="ARBA00022475"/>
    </source>
</evidence>
<evidence type="ECO:0000256" key="9">
    <source>
        <dbReference type="ARBA" id="ARBA00023170"/>
    </source>
</evidence>
<evidence type="ECO:0000256" key="10">
    <source>
        <dbReference type="ARBA" id="ARBA00023224"/>
    </source>
</evidence>
<dbReference type="OrthoDB" id="5967130at2759"/>
<feature type="transmembrane region" description="Helical" evidence="12">
    <location>
        <begin position="196"/>
        <end position="221"/>
    </location>
</feature>
<keyword evidence="8 12" id="KW-0472">Membrane</keyword>
<sequence length="329" mass="37521">MTVVSEFILLGITNQSQLEYIFFTVFLIFYLFSFVGNFSIVIAVIANHQLHKPMYFFIGNLSFLDFFYSSTTVPKMLSGLVMQNKRISFQGCLTQLHIFHFLGSTEALLLTTMSYDRYVAICNPLRYHVLMAKTTCIELASVCWLTGFLYSLSHTILTSRLPFCKMDVISHFYCDIKPLLKLACTDTHLNESLVSIVTGFVAIFSFILIMISYVFIVTHILKINTSQGRHKAVSTCTSHLTVVLLYYGTAFSTYLRPATNDSLEQDRMTAILFTVITPALNPFIYALRNKDVKKALKRLFFGNKLKVRNIPLKGHYTHSNNFTLSETTI</sequence>
<accession>A0A8T2K5B7</accession>
<reference evidence="14" key="1">
    <citation type="thesis" date="2020" institute="ProQuest LLC" country="789 East Eisenhower Parkway, Ann Arbor, MI, USA">
        <title>Comparative Genomics and Chromosome Evolution.</title>
        <authorList>
            <person name="Mudd A.B."/>
        </authorList>
    </citation>
    <scope>NUCLEOTIDE SEQUENCE</scope>
    <source>
        <strain evidence="14">Female2</strain>
        <tissue evidence="14">Blood</tissue>
    </source>
</reference>
<dbReference type="PROSITE" id="PS00237">
    <property type="entry name" value="G_PROTEIN_RECEP_F1_1"/>
    <property type="match status" value="1"/>
</dbReference>
<proteinExistence type="inferred from homology"/>
<feature type="transmembrane region" description="Helical" evidence="12">
    <location>
        <begin position="267"/>
        <end position="287"/>
    </location>
</feature>
<keyword evidence="2 12" id="KW-1003">Cell membrane</keyword>
<evidence type="ECO:0000256" key="4">
    <source>
        <dbReference type="ARBA" id="ARBA00022692"/>
    </source>
</evidence>
<dbReference type="SUPFAM" id="SSF81321">
    <property type="entry name" value="Family A G protein-coupled receptor-like"/>
    <property type="match status" value="1"/>
</dbReference>
<evidence type="ECO:0000256" key="6">
    <source>
        <dbReference type="ARBA" id="ARBA00022989"/>
    </source>
</evidence>
<keyword evidence="15" id="KW-1185">Reference proteome</keyword>
<keyword evidence="7 11" id="KW-0297">G-protein coupled receptor</keyword>
<evidence type="ECO:0000313" key="15">
    <source>
        <dbReference type="Proteomes" id="UP000812440"/>
    </source>
</evidence>
<dbReference type="PROSITE" id="PS50262">
    <property type="entry name" value="G_PROTEIN_RECEP_F1_2"/>
    <property type="match status" value="1"/>
</dbReference>